<sequence>MFDTVARDVQGAALEWRGVPILDRLRLLRSAGELLRDNREALLDCLRADGLSTALAEYYGAWILRQAEPDLLEQTANELLRTTPARDEVLVRRPDGVVALITPGNSPTINTAPLFSMLLVGNGVIMRAPGSDGGVRLIASQCVGATLASAGYSPKLVQVVTGKTRPLLEQIYASPIVDTIVFFGNAASGKSVAERGHAAGKKVVLELEGSDCMVVWSDANLDAALDSATRGFDFSTQPCPIPKHFLVHPAIRSAFVAGLCERANALASVEADPEAGPLVPLFRPEKFDLLLEQAKRCGEIACGGHRTDATGQPSVSGQYGAPTVVVLEHDAALLSSPLFREEINVPILPVVSYAGDDAAILQTMVQTINEIPFGLRTSIWTADDEIATSFVRDAKDVGLVLVNKDHAHHPCYLSPWGGPKRSGGPHGESHLFWQKTSRLQGVAAPPHVIRKALLGAGDKLELNIVDQIAWLTLNRPERHNAIDQGLAAELSDAVDQLVTQAQDLRGVVLRGAGSSFCSGADLTMLRHLDAKAARRFMQDVTWTLRQLERLPVPSLALVRGFCVGGGFEFALHCDAIIASADAKFGLPEVRHGLTTTAGAVGRLVQAVGKRRASQWLLTGARIDAATAEAAGLLSAVVPPDQLDAAAHSWCEHARSLPRSGVSAYKRLLAPLGPSDTWLSELEAFEALVRGQDQGQDHA</sequence>
<keyword evidence="2" id="KW-0560">Oxidoreductase</keyword>
<evidence type="ECO:0000313" key="6">
    <source>
        <dbReference type="Proteomes" id="UP000238823"/>
    </source>
</evidence>
<evidence type="ECO:0000256" key="1">
    <source>
        <dbReference type="ARBA" id="ARBA00005254"/>
    </source>
</evidence>
<dbReference type="InterPro" id="IPR051683">
    <property type="entry name" value="Enoyl-CoA_Hydratase/Isomerase"/>
</dbReference>
<gene>
    <name evidence="5" type="primary">echA8_2</name>
    <name evidence="5" type="ORF">ENSA7_58580</name>
</gene>
<dbReference type="InterPro" id="IPR016161">
    <property type="entry name" value="Ald_DH/histidinol_DH"/>
</dbReference>
<name>A0A2S9Y824_9BACT</name>
<comment type="caution">
    <text evidence="5">The sequence shown here is derived from an EMBL/GenBank/DDBJ whole genome shotgun (WGS) entry which is preliminary data.</text>
</comment>
<dbReference type="Gene3D" id="3.40.605.10">
    <property type="entry name" value="Aldehyde Dehydrogenase, Chain A, domain 1"/>
    <property type="match status" value="1"/>
</dbReference>
<dbReference type="PANTHER" id="PTHR42964:SF1">
    <property type="entry name" value="POLYKETIDE BIOSYNTHESIS ENOYL-COA HYDRATASE PKSH-RELATED"/>
    <property type="match status" value="1"/>
</dbReference>
<proteinExistence type="inferred from homology"/>
<dbReference type="InterPro" id="IPR001753">
    <property type="entry name" value="Enoyl-CoA_hydra/iso"/>
</dbReference>
<dbReference type="Gene3D" id="3.40.309.10">
    <property type="entry name" value="Aldehyde Dehydrogenase, Chain A, domain 2"/>
    <property type="match status" value="1"/>
</dbReference>
<dbReference type="InterPro" id="IPR015590">
    <property type="entry name" value="Aldehyde_DH_dom"/>
</dbReference>
<comment type="similarity">
    <text evidence="1 3">Belongs to the enoyl-CoA hydratase/isomerase family.</text>
</comment>
<dbReference type="InterPro" id="IPR018376">
    <property type="entry name" value="Enoyl-CoA_hyd/isom_CS"/>
</dbReference>
<dbReference type="OrthoDB" id="5365311at2"/>
<dbReference type="PROSITE" id="PS00166">
    <property type="entry name" value="ENOYL_COA_HYDRATASE"/>
    <property type="match status" value="1"/>
</dbReference>
<dbReference type="EMBL" id="PVNL01000117">
    <property type="protein sequence ID" value="PRQ01253.1"/>
    <property type="molecule type" value="Genomic_DNA"/>
</dbReference>
<feature type="domain" description="Aldehyde dehydrogenase" evidence="4">
    <location>
        <begin position="10"/>
        <end position="430"/>
    </location>
</feature>
<evidence type="ECO:0000256" key="3">
    <source>
        <dbReference type="RuleBase" id="RU003707"/>
    </source>
</evidence>
<dbReference type="PANTHER" id="PTHR42964">
    <property type="entry name" value="ENOYL-COA HYDRATASE"/>
    <property type="match status" value="1"/>
</dbReference>
<dbReference type="InterPro" id="IPR029045">
    <property type="entry name" value="ClpP/crotonase-like_dom_sf"/>
</dbReference>
<dbReference type="GO" id="GO:0008300">
    <property type="term" value="P:isoprenoid catabolic process"/>
    <property type="evidence" value="ECO:0007669"/>
    <property type="project" value="TreeGrafter"/>
</dbReference>
<organism evidence="5 6">
    <name type="scientific">Enhygromyxa salina</name>
    <dbReference type="NCBI Taxonomy" id="215803"/>
    <lineage>
        <taxon>Bacteria</taxon>
        <taxon>Pseudomonadati</taxon>
        <taxon>Myxococcota</taxon>
        <taxon>Polyangia</taxon>
        <taxon>Nannocystales</taxon>
        <taxon>Nannocystaceae</taxon>
        <taxon>Enhygromyxa</taxon>
    </lineage>
</organism>
<dbReference type="RefSeq" id="WP_106092711.1">
    <property type="nucleotide sequence ID" value="NZ_PVNL01000117.1"/>
</dbReference>
<dbReference type="SUPFAM" id="SSF52096">
    <property type="entry name" value="ClpP/crotonase"/>
    <property type="match status" value="1"/>
</dbReference>
<accession>A0A2S9Y824</accession>
<dbReference type="InterPro" id="IPR016163">
    <property type="entry name" value="Ald_DH_C"/>
</dbReference>
<evidence type="ECO:0000256" key="2">
    <source>
        <dbReference type="ARBA" id="ARBA00023002"/>
    </source>
</evidence>
<dbReference type="GO" id="GO:0004300">
    <property type="term" value="F:enoyl-CoA hydratase activity"/>
    <property type="evidence" value="ECO:0007669"/>
    <property type="project" value="UniProtKB-EC"/>
</dbReference>
<dbReference type="Pfam" id="PF00171">
    <property type="entry name" value="Aldedh"/>
    <property type="match status" value="1"/>
</dbReference>
<dbReference type="Proteomes" id="UP000238823">
    <property type="component" value="Unassembled WGS sequence"/>
</dbReference>
<dbReference type="AlphaFoldDB" id="A0A2S9Y824"/>
<protein>
    <submittedName>
        <fullName evidence="5">Putative enoyl-CoA hydratase echA8</fullName>
        <ecNumber evidence="5">4.2.1.17</ecNumber>
    </submittedName>
</protein>
<dbReference type="EC" id="4.2.1.17" evidence="5"/>
<evidence type="ECO:0000313" key="5">
    <source>
        <dbReference type="EMBL" id="PRQ01253.1"/>
    </source>
</evidence>
<dbReference type="Pfam" id="PF00378">
    <property type="entry name" value="ECH_1"/>
    <property type="match status" value="1"/>
</dbReference>
<dbReference type="Gene3D" id="3.90.226.10">
    <property type="entry name" value="2-enoyl-CoA Hydratase, Chain A, domain 1"/>
    <property type="match status" value="1"/>
</dbReference>
<dbReference type="CDD" id="cd06558">
    <property type="entry name" value="crotonase-like"/>
    <property type="match status" value="1"/>
</dbReference>
<reference evidence="5 6" key="1">
    <citation type="submission" date="2018-03" db="EMBL/GenBank/DDBJ databases">
        <title>Draft Genome Sequences of the Obligatory Marine Myxobacteria Enhygromyxa salina SWB007.</title>
        <authorList>
            <person name="Poehlein A."/>
            <person name="Moghaddam J.A."/>
            <person name="Harms H."/>
            <person name="Alanjari M."/>
            <person name="Koenig G.M."/>
            <person name="Daniel R."/>
            <person name="Schaeberle T.F."/>
        </authorList>
    </citation>
    <scope>NUCLEOTIDE SEQUENCE [LARGE SCALE GENOMIC DNA]</scope>
    <source>
        <strain evidence="5 6">SWB007</strain>
    </source>
</reference>
<dbReference type="SUPFAM" id="SSF53720">
    <property type="entry name" value="ALDH-like"/>
    <property type="match status" value="1"/>
</dbReference>
<dbReference type="GO" id="GO:0016620">
    <property type="term" value="F:oxidoreductase activity, acting on the aldehyde or oxo group of donors, NAD or NADP as acceptor"/>
    <property type="evidence" value="ECO:0007669"/>
    <property type="project" value="InterPro"/>
</dbReference>
<dbReference type="InterPro" id="IPR016162">
    <property type="entry name" value="Ald_DH_N"/>
</dbReference>
<keyword evidence="5" id="KW-0456">Lyase</keyword>
<evidence type="ECO:0000259" key="4">
    <source>
        <dbReference type="Pfam" id="PF00171"/>
    </source>
</evidence>